<proteinExistence type="predicted"/>
<keyword evidence="1" id="KW-1133">Transmembrane helix</keyword>
<gene>
    <name evidence="2" type="ordered locus">DEFDS_P218</name>
</gene>
<evidence type="ECO:0000256" key="1">
    <source>
        <dbReference type="SAM" id="Phobius"/>
    </source>
</evidence>
<dbReference type="EMBL" id="AP011530">
    <property type="protein sequence ID" value="BAI81838.1"/>
    <property type="molecule type" value="Genomic_DNA"/>
</dbReference>
<sequence>MKLVISIIFSGIAYIIGQKFFHLNGTLLYIVSGIFFILPLFLTTDSDDSEKKSDPSSVDVNDLDFDKIVEISKEGESDYIKAKQKAITILHKFGIKKLYKKDKEGNDIVENLFPEDAERISDEDIIYEFSKLADIRTRFNYDWTYPEGNAAESRRQSKIDGIIFLLAYCPEYVKHVVSHEEFIEMWKSERLRKIALYEFIKSHDLSTIWDKLKGKFDDYLIEINDGSRSDKFVDFEEFFKVFYDVYASYLKDKFGIEVTNPFQLLQMLATHIGYFNEFQMFGESEMLQIQGKSKVLIPIRNMNKNN</sequence>
<dbReference type="Proteomes" id="UP000001520">
    <property type="component" value="Plasmid megaplasmid pDF308"/>
</dbReference>
<evidence type="ECO:0000313" key="3">
    <source>
        <dbReference type="Proteomes" id="UP000001520"/>
    </source>
</evidence>
<keyword evidence="2" id="KW-0614">Plasmid</keyword>
<name>D3PF46_DEFDS</name>
<dbReference type="KEGG" id="ddf:DEFDS_P218"/>
<dbReference type="AlphaFoldDB" id="D3PF46"/>
<keyword evidence="1" id="KW-0812">Transmembrane</keyword>
<accession>D3PF46</accession>
<keyword evidence="1" id="KW-0472">Membrane</keyword>
<organism evidence="2 3">
    <name type="scientific">Deferribacter desulfuricans (strain DSM 14783 / JCM 11476 / NBRC 101012 / SSM1)</name>
    <dbReference type="NCBI Taxonomy" id="639282"/>
    <lineage>
        <taxon>Bacteria</taxon>
        <taxon>Pseudomonadati</taxon>
        <taxon>Deferribacterota</taxon>
        <taxon>Deferribacteres</taxon>
        <taxon>Deferribacterales</taxon>
        <taxon>Deferribacteraceae</taxon>
        <taxon>Deferribacter</taxon>
    </lineage>
</organism>
<geneLocation type="plasmid" evidence="2 3">
    <name>megaplasmid pDF308</name>
</geneLocation>
<keyword evidence="3" id="KW-1185">Reference proteome</keyword>
<dbReference type="HOGENOM" id="CLU_908274_0_0_0"/>
<dbReference type="RefSeq" id="WP_013009050.1">
    <property type="nucleotide sequence ID" value="NC_013940.1"/>
</dbReference>
<reference evidence="2 3" key="1">
    <citation type="journal article" date="2010" name="DNA Res.">
        <title>Bacterial lifestyle in a deep-sea hydrothermal vent chimney revealed by the genome sequence of the thermophilic bacterium Deferribacter desulfuricans SSM1.</title>
        <authorList>
            <person name="Takaki Y."/>
            <person name="Shimamura S."/>
            <person name="Nakagawa S."/>
            <person name="Fukuhara Y."/>
            <person name="Horikawa H."/>
            <person name="Ankai A."/>
            <person name="Harada T."/>
            <person name="Hosoyama A."/>
            <person name="Oguchi A."/>
            <person name="Fukui S."/>
            <person name="Fujita N."/>
            <person name="Takami H."/>
            <person name="Takai K."/>
        </authorList>
    </citation>
    <scope>NUCLEOTIDE SEQUENCE [LARGE SCALE GENOMIC DNA]</scope>
    <source>
        <strain evidence="3">DSM 14783 / JCM 11476 / NBRC 101012 / SSM1</strain>
        <plasmid evidence="3">Plasmid megaplasmid pDF308</plasmid>
    </source>
</reference>
<feature type="transmembrane region" description="Helical" evidence="1">
    <location>
        <begin position="27"/>
        <end position="44"/>
    </location>
</feature>
<evidence type="ECO:0000313" key="2">
    <source>
        <dbReference type="EMBL" id="BAI81838.1"/>
    </source>
</evidence>
<protein>
    <submittedName>
        <fullName evidence="2">Uncharacterized protein</fullName>
    </submittedName>
</protein>